<gene>
    <name evidence="1" type="ORF">Ciccas_000455</name>
</gene>
<organism evidence="1 2">
    <name type="scientific">Cichlidogyrus casuarinus</name>
    <dbReference type="NCBI Taxonomy" id="1844966"/>
    <lineage>
        <taxon>Eukaryota</taxon>
        <taxon>Metazoa</taxon>
        <taxon>Spiralia</taxon>
        <taxon>Lophotrochozoa</taxon>
        <taxon>Platyhelminthes</taxon>
        <taxon>Monogenea</taxon>
        <taxon>Monopisthocotylea</taxon>
        <taxon>Dactylogyridea</taxon>
        <taxon>Ancyrocephalidae</taxon>
        <taxon>Cichlidogyrus</taxon>
    </lineage>
</organism>
<name>A0ABD2QMU4_9PLAT</name>
<protein>
    <submittedName>
        <fullName evidence="1">Uncharacterized protein</fullName>
    </submittedName>
</protein>
<comment type="caution">
    <text evidence="1">The sequence shown here is derived from an EMBL/GenBank/DDBJ whole genome shotgun (WGS) entry which is preliminary data.</text>
</comment>
<proteinExistence type="predicted"/>
<keyword evidence="2" id="KW-1185">Reference proteome</keyword>
<sequence length="198" mass="23095">MFSEPLKRRKFQVESEPFTNGADSLETFDSLDEEAFTRFIDYNRFDPSKFLNDNYSDNQSSDNSLLSASQQVAPIDGLFSSLFNCTNHWLDSIQSRILSLPTFATSQFTRKKLHSELRENEPRRFELNSAFLNLRAFPELVSKYESEVLCLNERWDKVLISVSPLDALQFSGEMIACEFLLHLRLTSSWLRNAAWWFH</sequence>
<dbReference type="Proteomes" id="UP001626550">
    <property type="component" value="Unassembled WGS sequence"/>
</dbReference>
<evidence type="ECO:0000313" key="1">
    <source>
        <dbReference type="EMBL" id="KAL3320858.1"/>
    </source>
</evidence>
<evidence type="ECO:0000313" key="2">
    <source>
        <dbReference type="Proteomes" id="UP001626550"/>
    </source>
</evidence>
<dbReference type="EMBL" id="JBJKFK010000024">
    <property type="protein sequence ID" value="KAL3320858.1"/>
    <property type="molecule type" value="Genomic_DNA"/>
</dbReference>
<dbReference type="AlphaFoldDB" id="A0ABD2QMU4"/>
<reference evidence="1 2" key="1">
    <citation type="submission" date="2024-11" db="EMBL/GenBank/DDBJ databases">
        <title>Adaptive evolution of stress response genes in parasites aligns with host niche diversity.</title>
        <authorList>
            <person name="Hahn C."/>
            <person name="Resl P."/>
        </authorList>
    </citation>
    <scope>NUCLEOTIDE SEQUENCE [LARGE SCALE GENOMIC DNA]</scope>
    <source>
        <strain evidence="1">EGGRZ-B1_66</strain>
        <tissue evidence="1">Body</tissue>
    </source>
</reference>
<accession>A0ABD2QMU4</accession>